<dbReference type="PANTHER" id="PTHR38777">
    <property type="entry name" value="FELS-2 PROPHAGE PROTEIN"/>
    <property type="match status" value="1"/>
</dbReference>
<dbReference type="PROSITE" id="PS51128">
    <property type="entry name" value="ZF_DKSA_2"/>
    <property type="match status" value="1"/>
</dbReference>
<dbReference type="InterPro" id="IPR000962">
    <property type="entry name" value="Znf_DskA_TraR"/>
</dbReference>
<dbReference type="Gene3D" id="1.20.120.910">
    <property type="entry name" value="DksA, coiled-coil domain"/>
    <property type="match status" value="1"/>
</dbReference>
<evidence type="ECO:0000313" key="6">
    <source>
        <dbReference type="EMBL" id="AJF07776.1"/>
    </source>
</evidence>
<dbReference type="GO" id="GO:1900378">
    <property type="term" value="P:positive regulation of secondary metabolite biosynthetic process"/>
    <property type="evidence" value="ECO:0007669"/>
    <property type="project" value="TreeGrafter"/>
</dbReference>
<keyword evidence="1" id="KW-0479">Metal-binding</keyword>
<dbReference type="PANTHER" id="PTHR38777:SF1">
    <property type="entry name" value="DNAK SUPPRESSOR PROTEIN"/>
    <property type="match status" value="1"/>
</dbReference>
<gene>
    <name evidence="6" type="ORF">GSUB_16125</name>
</gene>
<dbReference type="Pfam" id="PF01258">
    <property type="entry name" value="zf-dskA_traR"/>
    <property type="match status" value="1"/>
</dbReference>
<dbReference type="EMBL" id="CP010311">
    <property type="protein sequence ID" value="AJF07776.1"/>
    <property type="molecule type" value="Genomic_DNA"/>
</dbReference>
<evidence type="ECO:0000259" key="5">
    <source>
        <dbReference type="Pfam" id="PF01258"/>
    </source>
</evidence>
<keyword evidence="3" id="KW-0862">Zinc</keyword>
<dbReference type="SUPFAM" id="SSF57716">
    <property type="entry name" value="Glucocorticoid receptor-like (DNA-binding domain)"/>
    <property type="match status" value="1"/>
</dbReference>
<dbReference type="HOGENOM" id="CLU_158637_3_0_7"/>
<evidence type="ECO:0000256" key="4">
    <source>
        <dbReference type="PROSITE-ProRule" id="PRU00510"/>
    </source>
</evidence>
<organism evidence="6 7">
    <name type="scientific">Geoalkalibacter subterraneus</name>
    <dbReference type="NCBI Taxonomy" id="483547"/>
    <lineage>
        <taxon>Bacteria</taxon>
        <taxon>Pseudomonadati</taxon>
        <taxon>Thermodesulfobacteriota</taxon>
        <taxon>Desulfuromonadia</taxon>
        <taxon>Desulfuromonadales</taxon>
        <taxon>Geoalkalibacteraceae</taxon>
        <taxon>Geoalkalibacter</taxon>
    </lineage>
</organism>
<dbReference type="KEGG" id="gsb:GSUB_16125"/>
<sequence length="68" mass="7988">MADDIDRAQRHNERYQAQALDAWRNRQSSAAGRTHCIDCEEEIPLKRRQANPNAVRCIDCQREIEAHR</sequence>
<evidence type="ECO:0000256" key="1">
    <source>
        <dbReference type="ARBA" id="ARBA00022723"/>
    </source>
</evidence>
<keyword evidence="7" id="KW-1185">Reference proteome</keyword>
<keyword evidence="2" id="KW-0863">Zinc-finger</keyword>
<dbReference type="OrthoDB" id="962301at2"/>
<evidence type="ECO:0000256" key="3">
    <source>
        <dbReference type="ARBA" id="ARBA00022833"/>
    </source>
</evidence>
<protein>
    <recommendedName>
        <fullName evidence="5">Zinc finger DksA/TraR C4-type domain-containing protein</fullName>
    </recommendedName>
</protein>
<feature type="zinc finger region" description="dksA C4-type" evidence="4">
    <location>
        <begin position="36"/>
        <end position="60"/>
    </location>
</feature>
<proteinExistence type="predicted"/>
<name>A0A0B5FW17_9BACT</name>
<reference evidence="6 7" key="1">
    <citation type="journal article" date="2015" name="Genome Announc.">
        <title>Genomes of Geoalkalibacter ferrihydriticus Z-0531T and Geoalkalibacter subterraneus Red1T, Two Haloalkaliphilic Metal-Reducing Deltaproteobacteria.</title>
        <authorList>
            <person name="Badalamenti J.P."/>
            <person name="Krajmalnik-Brown R."/>
            <person name="Torres C.I."/>
            <person name="Bond D.R."/>
        </authorList>
    </citation>
    <scope>NUCLEOTIDE SEQUENCE [LARGE SCALE GENOMIC DNA]</scope>
    <source>
        <strain evidence="6 7">Red1</strain>
    </source>
</reference>
<evidence type="ECO:0000256" key="2">
    <source>
        <dbReference type="ARBA" id="ARBA00022771"/>
    </source>
</evidence>
<dbReference type="GO" id="GO:0008270">
    <property type="term" value="F:zinc ion binding"/>
    <property type="evidence" value="ECO:0007669"/>
    <property type="project" value="UniProtKB-KW"/>
</dbReference>
<dbReference type="RefSeq" id="WP_040201758.1">
    <property type="nucleotide sequence ID" value="NZ_CP010311.1"/>
</dbReference>
<feature type="domain" description="Zinc finger DksA/TraR C4-type" evidence="5">
    <location>
        <begin position="35"/>
        <end position="65"/>
    </location>
</feature>
<accession>A0A0B5FW17</accession>
<dbReference type="AlphaFoldDB" id="A0A0B5FW17"/>
<evidence type="ECO:0000313" key="7">
    <source>
        <dbReference type="Proteomes" id="UP000035036"/>
    </source>
</evidence>
<dbReference type="STRING" id="483547.GSUB_16125"/>
<dbReference type="Proteomes" id="UP000035036">
    <property type="component" value="Chromosome"/>
</dbReference>